<evidence type="ECO:0000256" key="1">
    <source>
        <dbReference type="SAM" id="Coils"/>
    </source>
</evidence>
<dbReference type="AlphaFoldDB" id="A0AAV5QK60"/>
<dbReference type="Pfam" id="PF00172">
    <property type="entry name" value="Zn_clus"/>
    <property type="match status" value="1"/>
</dbReference>
<comment type="caution">
    <text evidence="4">The sequence shown here is derived from an EMBL/GenBank/DDBJ whole genome shotgun (WGS) entry which is preliminary data.</text>
</comment>
<dbReference type="RefSeq" id="XP_064851799.1">
    <property type="nucleotide sequence ID" value="XM_064995727.1"/>
</dbReference>
<evidence type="ECO:0000313" key="4">
    <source>
        <dbReference type="EMBL" id="GMM34799.1"/>
    </source>
</evidence>
<feature type="region of interest" description="Disordered" evidence="2">
    <location>
        <begin position="1"/>
        <end position="91"/>
    </location>
</feature>
<name>A0AAV5QK60_9ASCO</name>
<organism evidence="4 5">
    <name type="scientific">Saccharomycopsis crataegensis</name>
    <dbReference type="NCBI Taxonomy" id="43959"/>
    <lineage>
        <taxon>Eukaryota</taxon>
        <taxon>Fungi</taxon>
        <taxon>Dikarya</taxon>
        <taxon>Ascomycota</taxon>
        <taxon>Saccharomycotina</taxon>
        <taxon>Saccharomycetes</taxon>
        <taxon>Saccharomycopsidaceae</taxon>
        <taxon>Saccharomycopsis</taxon>
    </lineage>
</organism>
<feature type="coiled-coil region" evidence="1">
    <location>
        <begin position="193"/>
        <end position="220"/>
    </location>
</feature>
<dbReference type="InterPro" id="IPR001138">
    <property type="entry name" value="Zn2Cys6_DnaBD"/>
</dbReference>
<dbReference type="Gene3D" id="4.10.240.10">
    <property type="entry name" value="Zn(2)-C6 fungal-type DNA-binding domain"/>
    <property type="match status" value="1"/>
</dbReference>
<gene>
    <name evidence="4" type="ORF">DASC09_021240</name>
</gene>
<feature type="region of interest" description="Disordered" evidence="2">
    <location>
        <begin position="445"/>
        <end position="477"/>
    </location>
</feature>
<feature type="domain" description="Zn(2)-C6 fungal-type" evidence="3">
    <location>
        <begin position="402"/>
        <end position="432"/>
    </location>
</feature>
<evidence type="ECO:0000259" key="3">
    <source>
        <dbReference type="PROSITE" id="PS50048"/>
    </source>
</evidence>
<dbReference type="PROSITE" id="PS50048">
    <property type="entry name" value="ZN2_CY6_FUNGAL_2"/>
    <property type="match status" value="1"/>
</dbReference>
<dbReference type="InterPro" id="IPR036864">
    <property type="entry name" value="Zn2-C6_fun-type_DNA-bd_sf"/>
</dbReference>
<reference evidence="4 5" key="1">
    <citation type="journal article" date="2023" name="Elife">
        <title>Identification of key yeast species and microbe-microbe interactions impacting larval growth of Drosophila in the wild.</title>
        <authorList>
            <person name="Mure A."/>
            <person name="Sugiura Y."/>
            <person name="Maeda R."/>
            <person name="Honda K."/>
            <person name="Sakurai N."/>
            <person name="Takahashi Y."/>
            <person name="Watada M."/>
            <person name="Katoh T."/>
            <person name="Gotoh A."/>
            <person name="Gotoh Y."/>
            <person name="Taniguchi I."/>
            <person name="Nakamura K."/>
            <person name="Hayashi T."/>
            <person name="Katayama T."/>
            <person name="Uemura T."/>
            <person name="Hattori Y."/>
        </authorList>
    </citation>
    <scope>NUCLEOTIDE SEQUENCE [LARGE SCALE GENOMIC DNA]</scope>
    <source>
        <strain evidence="4 5">SC-9</strain>
    </source>
</reference>
<proteinExistence type="predicted"/>
<feature type="region of interest" description="Disordered" evidence="2">
    <location>
        <begin position="509"/>
        <end position="538"/>
    </location>
</feature>
<keyword evidence="5" id="KW-1185">Reference proteome</keyword>
<sequence length="833" mass="93462">MVPLLPKLDSNHKNQITNKKQPPLPSAAQIKQASPRIRLSSKLPIGSAHPPPPSPSSARMQPSTSLQSSCSSSSTITSASPPPPPASQTDVDTESLLNNFLVKNDLKILENYLSLSENNNSIHQNLSCSAGLSDMNIPPKNTSTLPSGSSNIVGNSFRQSGFESDDSLVNFKDLIKFNNTHQTKKFSPSTSPVNLLASNVSSHEELINQLQQKIKFYKSSVVADNNNYDTNNINDDDDEELNVETFVKSNDLLIYYKIFNYLIQLNDTNSNSSINNPSNPIWKLGKELEPFFDQLINFSNSTIGKVNIDNDGNNLDQFDYDLLMKNPNHLKFLEQFHNDIGSMVTNEFLLIHWVIKNYESLSFKNLNYMMFLMGGFKPVNVYADKNITAGGEYNDSLKKLKSCSRCRKNKIKCDSTLKFPYSCSNCFKKNVNYIKVHVKKLENTSVSNPVMDNNNNNNNHNNNNNITNDEDSDDNKTLVNQETTTSNNFFENVAIVGGAIKPSSQYMDRFRQPDSYSNDDLPPSSRDHIKMTRTSSNLTTSSTLTAASLLSYSPASSASSTSNDDNRKPCDCGSKHCLSGYQRNINNIRYNRRNSSLRLFLDLFNISISKNQLDNDDSYVAVDMGDDEEGNSSNSVVTCKVQLISSDLLLKKKSLKKNTLIKSLTSDIIALKARVDEMVLKEQEMLELLMSQEPIDDGTEDEAAEISDLYGSNESLKLIYDLKKEYHNKHMKEMPNKPKLATKKRSSDVVESAAPVSKKQKPSFLSTNELLVLNGFDPVLSRGGAKKSEDSIFDNHQYFKFLKDRLHRNNFSNYRVINSDESCIIEKLTVPRI</sequence>
<protein>
    <recommendedName>
        <fullName evidence="3">Zn(2)-C6 fungal-type domain-containing protein</fullName>
    </recommendedName>
</protein>
<dbReference type="GO" id="GO:0008270">
    <property type="term" value="F:zinc ion binding"/>
    <property type="evidence" value="ECO:0007669"/>
    <property type="project" value="InterPro"/>
</dbReference>
<evidence type="ECO:0000256" key="2">
    <source>
        <dbReference type="SAM" id="MobiDB-lite"/>
    </source>
</evidence>
<dbReference type="Proteomes" id="UP001360560">
    <property type="component" value="Unassembled WGS sequence"/>
</dbReference>
<evidence type="ECO:0000313" key="5">
    <source>
        <dbReference type="Proteomes" id="UP001360560"/>
    </source>
</evidence>
<dbReference type="SUPFAM" id="SSF57701">
    <property type="entry name" value="Zn2/Cys6 DNA-binding domain"/>
    <property type="match status" value="1"/>
</dbReference>
<keyword evidence="1" id="KW-0175">Coiled coil</keyword>
<dbReference type="EMBL" id="BTFZ01000003">
    <property type="protein sequence ID" value="GMM34799.1"/>
    <property type="molecule type" value="Genomic_DNA"/>
</dbReference>
<dbReference type="GeneID" id="90072778"/>
<feature type="compositionally biased region" description="Low complexity" evidence="2">
    <location>
        <begin position="452"/>
        <end position="467"/>
    </location>
</feature>
<dbReference type="GO" id="GO:0000981">
    <property type="term" value="F:DNA-binding transcription factor activity, RNA polymerase II-specific"/>
    <property type="evidence" value="ECO:0007669"/>
    <property type="project" value="InterPro"/>
</dbReference>
<feature type="compositionally biased region" description="Low complexity" evidence="2">
    <location>
        <begin position="61"/>
        <end position="79"/>
    </location>
</feature>
<accession>A0AAV5QK60</accession>
<dbReference type="CDD" id="cd00067">
    <property type="entry name" value="GAL4"/>
    <property type="match status" value="1"/>
</dbReference>